<sequence>MTGHICIATCDELLPDGHEGDFPLIAALTERGLEVSVASWSDPTVDWDDFDLTVIRSTWDYTARREDFLSWLRRVPNLHNPASVVVPNTDKRYLAELIAAGLPVVPTTFADPGEPVTFPTVGQFVVKPSVGAGSRGAGRFDASGPGELDRAAAHAAALHAEGRTVLVQPYLSAVDTEGETAQIFIDGTFSHAIRKGRMLAEGAGFAADAPGLFIEENISARVPGEQERIAADRILAHLAASRPLLYARIDLLPGPDGPLLVEAELTEPSLFFEFAPEAADVMADVIVARAGAAG</sequence>
<dbReference type="InterPro" id="IPR011761">
    <property type="entry name" value="ATP-grasp"/>
</dbReference>
<feature type="domain" description="ATP-grasp" evidence="2">
    <location>
        <begin position="94"/>
        <end position="292"/>
    </location>
</feature>
<dbReference type="InterPro" id="IPR053191">
    <property type="entry name" value="DcsG_Biosynth_Enzyme"/>
</dbReference>
<proteinExistence type="predicted"/>
<evidence type="ECO:0000256" key="1">
    <source>
        <dbReference type="PROSITE-ProRule" id="PRU00409"/>
    </source>
</evidence>
<evidence type="ECO:0000313" key="3">
    <source>
        <dbReference type="EMBL" id="UQX90182.1"/>
    </source>
</evidence>
<organism evidence="3 4">
    <name type="scientific">Jatrophihabitans telluris</name>
    <dbReference type="NCBI Taxonomy" id="2038343"/>
    <lineage>
        <taxon>Bacteria</taxon>
        <taxon>Bacillati</taxon>
        <taxon>Actinomycetota</taxon>
        <taxon>Actinomycetes</taxon>
        <taxon>Jatrophihabitantales</taxon>
        <taxon>Jatrophihabitantaceae</taxon>
        <taxon>Jatrophihabitans</taxon>
    </lineage>
</organism>
<gene>
    <name evidence="3" type="ORF">M6D93_09325</name>
</gene>
<keyword evidence="1" id="KW-0067">ATP-binding</keyword>
<dbReference type="PANTHER" id="PTHR39217:SF1">
    <property type="entry name" value="GLUTATHIONE SYNTHETASE"/>
    <property type="match status" value="1"/>
</dbReference>
<keyword evidence="1" id="KW-0547">Nucleotide-binding</keyword>
<protein>
    <recommendedName>
        <fullName evidence="2">ATP-grasp domain-containing protein</fullName>
    </recommendedName>
</protein>
<evidence type="ECO:0000313" key="4">
    <source>
        <dbReference type="Proteomes" id="UP001056336"/>
    </source>
</evidence>
<dbReference type="EMBL" id="CP097332">
    <property type="protein sequence ID" value="UQX90182.1"/>
    <property type="molecule type" value="Genomic_DNA"/>
</dbReference>
<dbReference type="RefSeq" id="WP_249774078.1">
    <property type="nucleotide sequence ID" value="NZ_CP097332.1"/>
</dbReference>
<dbReference type="Proteomes" id="UP001056336">
    <property type="component" value="Chromosome"/>
</dbReference>
<accession>A0ABY4R3Y1</accession>
<keyword evidence="4" id="KW-1185">Reference proteome</keyword>
<dbReference type="PROSITE" id="PS50975">
    <property type="entry name" value="ATP_GRASP"/>
    <property type="match status" value="1"/>
</dbReference>
<dbReference type="PANTHER" id="PTHR39217">
    <property type="match status" value="1"/>
</dbReference>
<name>A0ABY4R3Y1_9ACTN</name>
<reference evidence="3" key="1">
    <citation type="journal article" date="2018" name="Int. J. Syst. Evol. Microbiol.">
        <title>Jatrophihabitans telluris sp. nov., isolated from sediment soil of lava forest wetlands and the emended description of the genus Jatrophihabitans.</title>
        <authorList>
            <person name="Lee K.C."/>
            <person name="Suh M.K."/>
            <person name="Eom M.K."/>
            <person name="Kim K.K."/>
            <person name="Kim J.S."/>
            <person name="Kim D.S."/>
            <person name="Ko S.H."/>
            <person name="Shin Y.K."/>
            <person name="Lee J.S."/>
        </authorList>
    </citation>
    <scope>NUCLEOTIDE SEQUENCE</scope>
    <source>
        <strain evidence="3">N237</strain>
    </source>
</reference>
<dbReference type="SUPFAM" id="SSF56059">
    <property type="entry name" value="Glutathione synthetase ATP-binding domain-like"/>
    <property type="match status" value="1"/>
</dbReference>
<reference evidence="3" key="2">
    <citation type="submission" date="2022-05" db="EMBL/GenBank/DDBJ databases">
        <authorList>
            <person name="Kim J.-S."/>
            <person name="Lee K."/>
            <person name="Suh M."/>
            <person name="Eom M."/>
            <person name="Kim J.-S."/>
            <person name="Kim D.-S."/>
            <person name="Ko S.-H."/>
            <person name="Shin Y."/>
            <person name="Lee J.-S."/>
        </authorList>
    </citation>
    <scope>NUCLEOTIDE SEQUENCE</scope>
    <source>
        <strain evidence="3">N237</strain>
    </source>
</reference>
<evidence type="ECO:0000259" key="2">
    <source>
        <dbReference type="PROSITE" id="PS50975"/>
    </source>
</evidence>